<evidence type="ECO:0000313" key="2">
    <source>
        <dbReference type="EMBL" id="KYF63359.1"/>
    </source>
</evidence>
<accession>A0A150Q5V1</accession>
<keyword evidence="1" id="KW-1133">Transmembrane helix</keyword>
<keyword evidence="1" id="KW-0472">Membrane</keyword>
<proteinExistence type="predicted"/>
<reference evidence="2 3" key="1">
    <citation type="submission" date="2014-02" db="EMBL/GenBank/DDBJ databases">
        <title>The small core and large imbalanced accessory genome model reveals a collaborative survival strategy of Sorangium cellulosum strains in nature.</title>
        <authorList>
            <person name="Han K."/>
            <person name="Peng R."/>
            <person name="Blom J."/>
            <person name="Li Y.-Z."/>
        </authorList>
    </citation>
    <scope>NUCLEOTIDE SEQUENCE [LARGE SCALE GENOMIC DNA]</scope>
    <source>
        <strain evidence="2 3">So0008-312</strain>
    </source>
</reference>
<feature type="transmembrane region" description="Helical" evidence="1">
    <location>
        <begin position="37"/>
        <end position="59"/>
    </location>
</feature>
<sequence>MPTLLRSPATRIGAALVAIAMALVGFLPLFDGPGYESALAAGLLVPGAAAIATAIDVAAHRPLPIEAFRRGVANGALFALVAYATTLAHGLRAGFCDVLGGSAHFALGPGLGAAL</sequence>
<feature type="transmembrane region" description="Helical" evidence="1">
    <location>
        <begin position="71"/>
        <end position="91"/>
    </location>
</feature>
<evidence type="ECO:0000256" key="1">
    <source>
        <dbReference type="SAM" id="Phobius"/>
    </source>
</evidence>
<feature type="non-terminal residue" evidence="2">
    <location>
        <position position="115"/>
    </location>
</feature>
<evidence type="ECO:0000313" key="3">
    <source>
        <dbReference type="Proteomes" id="UP000075260"/>
    </source>
</evidence>
<feature type="transmembrane region" description="Helical" evidence="1">
    <location>
        <begin position="12"/>
        <end position="31"/>
    </location>
</feature>
<dbReference type="AlphaFoldDB" id="A0A150Q5V1"/>
<dbReference type="EMBL" id="JEMA01001009">
    <property type="protein sequence ID" value="KYF63359.1"/>
    <property type="molecule type" value="Genomic_DNA"/>
</dbReference>
<comment type="caution">
    <text evidence="2">The sequence shown here is derived from an EMBL/GenBank/DDBJ whole genome shotgun (WGS) entry which is preliminary data.</text>
</comment>
<keyword evidence="1" id="KW-0812">Transmembrane</keyword>
<gene>
    <name evidence="2" type="ORF">BE15_10350</name>
</gene>
<organism evidence="2 3">
    <name type="scientific">Sorangium cellulosum</name>
    <name type="common">Polyangium cellulosum</name>
    <dbReference type="NCBI Taxonomy" id="56"/>
    <lineage>
        <taxon>Bacteria</taxon>
        <taxon>Pseudomonadati</taxon>
        <taxon>Myxococcota</taxon>
        <taxon>Polyangia</taxon>
        <taxon>Polyangiales</taxon>
        <taxon>Polyangiaceae</taxon>
        <taxon>Sorangium</taxon>
    </lineage>
</organism>
<protein>
    <submittedName>
        <fullName evidence="2">Uncharacterized protein</fullName>
    </submittedName>
</protein>
<dbReference type="Proteomes" id="UP000075260">
    <property type="component" value="Unassembled WGS sequence"/>
</dbReference>
<name>A0A150Q5V1_SORCE</name>